<keyword evidence="2" id="KW-1185">Reference proteome</keyword>
<protein>
    <submittedName>
        <fullName evidence="1">Uncharacterized protein</fullName>
    </submittedName>
</protein>
<proteinExistence type="predicted"/>
<organism evidence="1 2">
    <name type="scientific">Leptospira ilyithenensis</name>
    <dbReference type="NCBI Taxonomy" id="2484901"/>
    <lineage>
        <taxon>Bacteria</taxon>
        <taxon>Pseudomonadati</taxon>
        <taxon>Spirochaetota</taxon>
        <taxon>Spirochaetia</taxon>
        <taxon>Leptospirales</taxon>
        <taxon>Leptospiraceae</taxon>
        <taxon>Leptospira</taxon>
    </lineage>
</organism>
<dbReference type="OrthoDB" id="332665at2"/>
<accession>A0A4R9LLJ5</accession>
<gene>
    <name evidence="1" type="ORF">EHS11_16230</name>
</gene>
<dbReference type="Proteomes" id="UP000298264">
    <property type="component" value="Unassembled WGS sequence"/>
</dbReference>
<comment type="caution">
    <text evidence="1">The sequence shown here is derived from an EMBL/GenBank/DDBJ whole genome shotgun (WGS) entry which is preliminary data.</text>
</comment>
<sequence length="470" mass="56981">MGSAIKKQFLILICLAFFVSPLLAKLPNSFTEDIPSDYHQFWFLYEREKRANQDLFAIRPFYMSFQDKTTAFRFRSYLSPVYYKEETNHWYTWSSLFFFSGTGIKHEEGDEEDDFFLTPLFMWGKGETARENYFSLFPIYGKIRNKLSYQELNYFLFPIYTEWKYKTFEAKAVLWPLTMYGKSETRSELRIFPLFSRKVHDGKYKRYSVLWPFFQWGEEKLDKKEPTNYSLFFPFYLSKDSKDGNMKSRAFLWFPVLNSLFSYGYDKKTGHSNYSAFFIFFQYHSSEKKDLTKFVIFPLYGYSYFANKEAEFITPFYISLSQNTNHLKSKSYFLLPFFSHSKQEFVGTGREDTYWKFWPFVRYHNDSEGNLVWNTLSIIPVRFEVMEEVWEPIFSVIEYRKLKNGEKRLHLVTRLYSQRWSEKETNIHIPLLVEFQKNETGFRYQFLYGLVGIDTREEKNKFQFLWWLEV</sequence>
<evidence type="ECO:0000313" key="2">
    <source>
        <dbReference type="Proteomes" id="UP000298264"/>
    </source>
</evidence>
<reference evidence="1" key="1">
    <citation type="journal article" date="2019" name="PLoS Negl. Trop. Dis.">
        <title>Revisiting the worldwide diversity of Leptospira species in the environment.</title>
        <authorList>
            <person name="Vincent A.T."/>
            <person name="Schiettekatte O."/>
            <person name="Bourhy P."/>
            <person name="Veyrier F.J."/>
            <person name="Picardeau M."/>
        </authorList>
    </citation>
    <scope>NUCLEOTIDE SEQUENCE [LARGE SCALE GENOMIC DNA]</scope>
    <source>
        <strain evidence="1">201400974</strain>
    </source>
</reference>
<name>A0A4R9LLJ5_9LEPT</name>
<dbReference type="AlphaFoldDB" id="A0A4R9LLJ5"/>
<dbReference type="RefSeq" id="WP_135765395.1">
    <property type="nucleotide sequence ID" value="NZ_RQHV01000061.1"/>
</dbReference>
<evidence type="ECO:0000313" key="1">
    <source>
        <dbReference type="EMBL" id="TGN08442.1"/>
    </source>
</evidence>
<dbReference type="EMBL" id="RQHV01000061">
    <property type="protein sequence ID" value="TGN08442.1"/>
    <property type="molecule type" value="Genomic_DNA"/>
</dbReference>